<evidence type="ECO:0008006" key="4">
    <source>
        <dbReference type="Google" id="ProtNLM"/>
    </source>
</evidence>
<reference evidence="2 3" key="1">
    <citation type="submission" date="2014-04" db="EMBL/GenBank/DDBJ databases">
        <authorList>
            <consortium name="DOE Joint Genome Institute"/>
            <person name="Kuo A."/>
            <person name="Kohler A."/>
            <person name="Jargeat P."/>
            <person name="Nagy L.G."/>
            <person name="Floudas D."/>
            <person name="Copeland A."/>
            <person name="Barry K.W."/>
            <person name="Cichocki N."/>
            <person name="Veneault-Fourrey C."/>
            <person name="LaButti K."/>
            <person name="Lindquist E.A."/>
            <person name="Lipzen A."/>
            <person name="Lundell T."/>
            <person name="Morin E."/>
            <person name="Murat C."/>
            <person name="Sun H."/>
            <person name="Tunlid A."/>
            <person name="Henrissat B."/>
            <person name="Grigoriev I.V."/>
            <person name="Hibbett D.S."/>
            <person name="Martin F."/>
            <person name="Nordberg H.P."/>
            <person name="Cantor M.N."/>
            <person name="Hua S.X."/>
        </authorList>
    </citation>
    <scope>NUCLEOTIDE SEQUENCE [LARGE SCALE GENOMIC DNA]</scope>
    <source>
        <strain evidence="2 3">Ve08.2h10</strain>
    </source>
</reference>
<gene>
    <name evidence="2" type="ORF">PAXRUDRAFT_822982</name>
</gene>
<evidence type="ECO:0000313" key="3">
    <source>
        <dbReference type="Proteomes" id="UP000054538"/>
    </source>
</evidence>
<accession>A0A0D0E981</accession>
<reference evidence="3" key="2">
    <citation type="submission" date="2015-01" db="EMBL/GenBank/DDBJ databases">
        <title>Evolutionary Origins and Diversification of the Mycorrhizal Mutualists.</title>
        <authorList>
            <consortium name="DOE Joint Genome Institute"/>
            <consortium name="Mycorrhizal Genomics Consortium"/>
            <person name="Kohler A."/>
            <person name="Kuo A."/>
            <person name="Nagy L.G."/>
            <person name="Floudas D."/>
            <person name="Copeland A."/>
            <person name="Barry K.W."/>
            <person name="Cichocki N."/>
            <person name="Veneault-Fourrey C."/>
            <person name="LaButti K."/>
            <person name="Lindquist E.A."/>
            <person name="Lipzen A."/>
            <person name="Lundell T."/>
            <person name="Morin E."/>
            <person name="Murat C."/>
            <person name="Riley R."/>
            <person name="Ohm R."/>
            <person name="Sun H."/>
            <person name="Tunlid A."/>
            <person name="Henrissat B."/>
            <person name="Grigoriev I.V."/>
            <person name="Hibbett D.S."/>
            <person name="Martin F."/>
        </authorList>
    </citation>
    <scope>NUCLEOTIDE SEQUENCE [LARGE SCALE GENOMIC DNA]</scope>
    <source>
        <strain evidence="3">Ve08.2h10</strain>
    </source>
</reference>
<dbReference type="InParanoid" id="A0A0D0E981"/>
<proteinExistence type="predicted"/>
<dbReference type="FunCoup" id="A0A0D0E981">
    <property type="interactions" value="58"/>
</dbReference>
<dbReference type="STRING" id="930991.A0A0D0E981"/>
<organism evidence="2 3">
    <name type="scientific">Paxillus rubicundulus Ve08.2h10</name>
    <dbReference type="NCBI Taxonomy" id="930991"/>
    <lineage>
        <taxon>Eukaryota</taxon>
        <taxon>Fungi</taxon>
        <taxon>Dikarya</taxon>
        <taxon>Basidiomycota</taxon>
        <taxon>Agaricomycotina</taxon>
        <taxon>Agaricomycetes</taxon>
        <taxon>Agaricomycetidae</taxon>
        <taxon>Boletales</taxon>
        <taxon>Paxilineae</taxon>
        <taxon>Paxillaceae</taxon>
        <taxon>Paxillus</taxon>
    </lineage>
</organism>
<dbReference type="EMBL" id="KN824866">
    <property type="protein sequence ID" value="KIK99214.1"/>
    <property type="molecule type" value="Genomic_DNA"/>
</dbReference>
<sequence length="63" mass="6839">MDRVRAAKKAAQNKSKPKESNTGLAKRKEADAEILRAKQKKNDDLKATAEAEARGAKGSQTTK</sequence>
<dbReference type="OrthoDB" id="18018at2759"/>
<name>A0A0D0E981_9AGAM</name>
<protein>
    <recommendedName>
        <fullName evidence="4">Small EDRK-rich factor-like N-terminal domain-containing protein</fullName>
    </recommendedName>
</protein>
<feature type="region of interest" description="Disordered" evidence="1">
    <location>
        <begin position="1"/>
        <end position="63"/>
    </location>
</feature>
<keyword evidence="3" id="KW-1185">Reference proteome</keyword>
<dbReference type="AlphaFoldDB" id="A0A0D0E981"/>
<dbReference type="HOGENOM" id="CLU_165034_3_0_1"/>
<evidence type="ECO:0000256" key="1">
    <source>
        <dbReference type="SAM" id="MobiDB-lite"/>
    </source>
</evidence>
<feature type="compositionally biased region" description="Basic and acidic residues" evidence="1">
    <location>
        <begin position="26"/>
        <end position="55"/>
    </location>
</feature>
<evidence type="ECO:0000313" key="2">
    <source>
        <dbReference type="EMBL" id="KIK99214.1"/>
    </source>
</evidence>
<dbReference type="Proteomes" id="UP000054538">
    <property type="component" value="Unassembled WGS sequence"/>
</dbReference>